<dbReference type="RefSeq" id="WP_170035477.1">
    <property type="nucleotide sequence ID" value="NZ_JABDTL010000001.1"/>
</dbReference>
<evidence type="ECO:0000313" key="10">
    <source>
        <dbReference type="EMBL" id="MBB6072800.1"/>
    </source>
</evidence>
<feature type="domain" description="Csd3-like second N-terminal" evidence="9">
    <location>
        <begin position="185"/>
        <end position="271"/>
    </location>
</feature>
<dbReference type="GO" id="GO:0006508">
    <property type="term" value="P:proteolysis"/>
    <property type="evidence" value="ECO:0007669"/>
    <property type="project" value="UniProtKB-KW"/>
</dbReference>
<dbReference type="PANTHER" id="PTHR21666">
    <property type="entry name" value="PEPTIDASE-RELATED"/>
    <property type="match status" value="1"/>
</dbReference>
<dbReference type="PANTHER" id="PTHR21666:SF288">
    <property type="entry name" value="CELL DIVISION PROTEIN YTFB"/>
    <property type="match status" value="1"/>
</dbReference>
<comment type="cofactor">
    <cofactor evidence="1">
        <name>Zn(2+)</name>
        <dbReference type="ChEBI" id="CHEBI:29105"/>
    </cofactor>
</comment>
<keyword evidence="3" id="KW-0645">Protease</keyword>
<dbReference type="GO" id="GO:0030313">
    <property type="term" value="C:cell envelope"/>
    <property type="evidence" value="ECO:0007669"/>
    <property type="project" value="UniProtKB-SubCell"/>
</dbReference>
<comment type="subcellular location">
    <subcellularLocation>
        <location evidence="2">Cell envelope</location>
    </subcellularLocation>
</comment>
<keyword evidence="6" id="KW-0862">Zinc</keyword>
<accession>A0A841H480</accession>
<dbReference type="EMBL" id="JACHIA010000018">
    <property type="protein sequence ID" value="MBB6072800.1"/>
    <property type="molecule type" value="Genomic_DNA"/>
</dbReference>
<evidence type="ECO:0000256" key="3">
    <source>
        <dbReference type="ARBA" id="ARBA00022670"/>
    </source>
</evidence>
<reference evidence="10 11" key="1">
    <citation type="submission" date="2020-08" db="EMBL/GenBank/DDBJ databases">
        <title>Genomic Encyclopedia of Type Strains, Phase IV (KMG-IV): sequencing the most valuable type-strain genomes for metagenomic binning, comparative biology and taxonomic classification.</title>
        <authorList>
            <person name="Goeker M."/>
        </authorList>
    </citation>
    <scope>NUCLEOTIDE SEQUENCE [LARGE SCALE GENOMIC DNA]</scope>
    <source>
        <strain evidence="10 11">DSM 29007</strain>
    </source>
</reference>
<organism evidence="10 11">
    <name type="scientific">Longimicrobium terrae</name>
    <dbReference type="NCBI Taxonomy" id="1639882"/>
    <lineage>
        <taxon>Bacteria</taxon>
        <taxon>Pseudomonadati</taxon>
        <taxon>Gemmatimonadota</taxon>
        <taxon>Longimicrobiia</taxon>
        <taxon>Longimicrobiales</taxon>
        <taxon>Longimicrobiaceae</taxon>
        <taxon>Longimicrobium</taxon>
    </lineage>
</organism>
<dbReference type="GO" id="GO:0004222">
    <property type="term" value="F:metalloendopeptidase activity"/>
    <property type="evidence" value="ECO:0007669"/>
    <property type="project" value="TreeGrafter"/>
</dbReference>
<dbReference type="Gene3D" id="2.70.70.10">
    <property type="entry name" value="Glucose Permease (Domain IIA)"/>
    <property type="match status" value="1"/>
</dbReference>
<dbReference type="SUPFAM" id="SSF51261">
    <property type="entry name" value="Duplicated hybrid motif"/>
    <property type="match status" value="1"/>
</dbReference>
<dbReference type="InterPro" id="IPR045834">
    <property type="entry name" value="Csd3_N2"/>
</dbReference>
<keyword evidence="11" id="KW-1185">Reference proteome</keyword>
<evidence type="ECO:0000256" key="7">
    <source>
        <dbReference type="ARBA" id="ARBA00023049"/>
    </source>
</evidence>
<keyword evidence="4" id="KW-0479">Metal-binding</keyword>
<feature type="domain" description="M23ase beta-sheet core" evidence="8">
    <location>
        <begin position="285"/>
        <end position="381"/>
    </location>
</feature>
<name>A0A841H480_9BACT</name>
<dbReference type="Pfam" id="PF19425">
    <property type="entry name" value="Csd3_N2"/>
    <property type="match status" value="1"/>
</dbReference>
<comment type="caution">
    <text evidence="10">The sequence shown here is derived from an EMBL/GenBank/DDBJ whole genome shotgun (WGS) entry which is preliminary data.</text>
</comment>
<dbReference type="Pfam" id="PF01551">
    <property type="entry name" value="Peptidase_M23"/>
    <property type="match status" value="1"/>
</dbReference>
<evidence type="ECO:0000256" key="5">
    <source>
        <dbReference type="ARBA" id="ARBA00022801"/>
    </source>
</evidence>
<dbReference type="InterPro" id="IPR016047">
    <property type="entry name" value="M23ase_b-sheet_dom"/>
</dbReference>
<protein>
    <submittedName>
        <fullName evidence="10">Murein DD-endopeptidase MepM/ murein hydrolase activator NlpD</fullName>
    </submittedName>
</protein>
<sequence length="431" mass="47284">MSRPARIIAAGALCALGAALGVQRLATLRAAEQQMEAPPAWLPAAQARPAELAFADTLRRGETLSELLDRTKLDLTATRALLEQLSQVQDPRTVRPGLVVEYRRSTRTGAVRAVSTRLDADRRLSLRPAGAGWNARVEEVAVHTDTTVLAGSVRRSLYQALMDGEGDVPRGERQRVADLLADSVFPWQIDFSRDLKVGDTFRILYERMVRPDGSARSSRILAVQFDIDGRAHDAYRFTVDGLDEFYDGDGESLKRAFLRAPLEFRRISSVFTSGRFHPILRRVRAHQGIDYAASMGTPVRAVGDGVIARAGWAGGYGNLVEIRHQRGYGSRYGHMRGFAPGIRPGVRVRQGQLIGFVGTTGLSTGPHLHYEFHMDGRPVDPSSIRYLTGAPIPGGARGRFRAARDLRTAALERVSGPRLAKRDSARTGDRG</sequence>
<evidence type="ECO:0000256" key="2">
    <source>
        <dbReference type="ARBA" id="ARBA00004196"/>
    </source>
</evidence>
<evidence type="ECO:0000259" key="9">
    <source>
        <dbReference type="Pfam" id="PF19425"/>
    </source>
</evidence>
<dbReference type="Gene3D" id="3.10.450.350">
    <property type="match status" value="1"/>
</dbReference>
<evidence type="ECO:0000256" key="6">
    <source>
        <dbReference type="ARBA" id="ARBA00022833"/>
    </source>
</evidence>
<dbReference type="GO" id="GO:0046872">
    <property type="term" value="F:metal ion binding"/>
    <property type="evidence" value="ECO:0007669"/>
    <property type="project" value="UniProtKB-KW"/>
</dbReference>
<keyword evidence="5 10" id="KW-0378">Hydrolase</keyword>
<dbReference type="InterPro" id="IPR050570">
    <property type="entry name" value="Cell_wall_metabolism_enzyme"/>
</dbReference>
<evidence type="ECO:0000256" key="4">
    <source>
        <dbReference type="ARBA" id="ARBA00022723"/>
    </source>
</evidence>
<dbReference type="InterPro" id="IPR011055">
    <property type="entry name" value="Dup_hybrid_motif"/>
</dbReference>
<evidence type="ECO:0000259" key="8">
    <source>
        <dbReference type="Pfam" id="PF01551"/>
    </source>
</evidence>
<evidence type="ECO:0000313" key="11">
    <source>
        <dbReference type="Proteomes" id="UP000582837"/>
    </source>
</evidence>
<dbReference type="AlphaFoldDB" id="A0A841H480"/>
<proteinExistence type="predicted"/>
<dbReference type="CDD" id="cd12797">
    <property type="entry name" value="M23_peptidase"/>
    <property type="match status" value="1"/>
</dbReference>
<gene>
    <name evidence="10" type="ORF">HNQ61_004464</name>
</gene>
<keyword evidence="7" id="KW-0482">Metalloprotease</keyword>
<dbReference type="Proteomes" id="UP000582837">
    <property type="component" value="Unassembled WGS sequence"/>
</dbReference>
<evidence type="ECO:0000256" key="1">
    <source>
        <dbReference type="ARBA" id="ARBA00001947"/>
    </source>
</evidence>